<comment type="caution">
    <text evidence="1">The sequence shown here is derived from an EMBL/GenBank/DDBJ whole genome shotgun (WGS) entry which is preliminary data.</text>
</comment>
<gene>
    <name evidence="1" type="ORF">Q4568_07695</name>
</gene>
<dbReference type="Proteomes" id="UP001170624">
    <property type="component" value="Unassembled WGS sequence"/>
</dbReference>
<reference evidence="1" key="1">
    <citation type="submission" date="2023-07" db="EMBL/GenBank/DDBJ databases">
        <title>Genome content predicts the carbon catabolic preferences of heterotrophic bacteria.</title>
        <authorList>
            <person name="Gralka M."/>
        </authorList>
    </citation>
    <scope>NUCLEOTIDE SEQUENCE</scope>
    <source>
        <strain evidence="1">G2M05</strain>
    </source>
</reference>
<proteinExistence type="predicted"/>
<evidence type="ECO:0000313" key="2">
    <source>
        <dbReference type="Proteomes" id="UP001170624"/>
    </source>
</evidence>
<dbReference type="EMBL" id="JAUOPU010000005">
    <property type="protein sequence ID" value="MDO6542410.1"/>
    <property type="molecule type" value="Genomic_DNA"/>
</dbReference>
<dbReference type="RefSeq" id="WP_157072621.1">
    <property type="nucleotide sequence ID" value="NZ_AP024850.1"/>
</dbReference>
<accession>A0AAW7Y6Z6</accession>
<name>A0AAW7Y6Z6_9GAMM</name>
<evidence type="ECO:0000313" key="1">
    <source>
        <dbReference type="EMBL" id="MDO6542410.1"/>
    </source>
</evidence>
<organism evidence="1 2">
    <name type="scientific">Photobacterium sanguinicancri</name>
    <dbReference type="NCBI Taxonomy" id="875932"/>
    <lineage>
        <taxon>Bacteria</taxon>
        <taxon>Pseudomonadati</taxon>
        <taxon>Pseudomonadota</taxon>
        <taxon>Gammaproteobacteria</taxon>
        <taxon>Vibrionales</taxon>
        <taxon>Vibrionaceae</taxon>
        <taxon>Photobacterium</taxon>
    </lineage>
</organism>
<dbReference type="AlphaFoldDB" id="A0AAW7Y6Z6"/>
<protein>
    <submittedName>
        <fullName evidence="1">Uncharacterized protein</fullName>
    </submittedName>
</protein>
<sequence>MEPIYICDRCHQSDEYLISESGTYTCICGYQFVVIQHDQTSQDTTETMTIKHAVH</sequence>